<dbReference type="AlphaFoldDB" id="A0AB37GXS1"/>
<proteinExistence type="predicted"/>
<gene>
    <name evidence="1" type="ORF">I6G80_07020</name>
</gene>
<dbReference type="Proteomes" id="UP000595038">
    <property type="component" value="Chromosome"/>
</dbReference>
<protein>
    <submittedName>
        <fullName evidence="1">Uncharacterized protein</fullName>
    </submittedName>
</protein>
<dbReference type="EMBL" id="CP065647">
    <property type="protein sequence ID" value="QPR74010.1"/>
    <property type="molecule type" value="Genomic_DNA"/>
</dbReference>
<organism evidence="1 2">
    <name type="scientific">Bacillus licheniformis</name>
    <dbReference type="NCBI Taxonomy" id="1402"/>
    <lineage>
        <taxon>Bacteria</taxon>
        <taxon>Bacillati</taxon>
        <taxon>Bacillota</taxon>
        <taxon>Bacilli</taxon>
        <taxon>Bacillales</taxon>
        <taxon>Bacillaceae</taxon>
        <taxon>Bacillus</taxon>
    </lineage>
</organism>
<dbReference type="RefSeq" id="WP_017474700.1">
    <property type="nucleotide sequence ID" value="NZ_BOQW01000001.1"/>
</dbReference>
<sequence length="54" mass="6618">MCGKQQNKKKDWLYRRFEVTDQETLAEAESLIERKQIDRQDLMLLLKTYKIRNT</sequence>
<name>A0AB37GXS1_BACLI</name>
<evidence type="ECO:0000313" key="2">
    <source>
        <dbReference type="Proteomes" id="UP000595038"/>
    </source>
</evidence>
<evidence type="ECO:0000313" key="1">
    <source>
        <dbReference type="EMBL" id="QPR74010.1"/>
    </source>
</evidence>
<dbReference type="GeneID" id="82855828"/>
<accession>A0AB37GXS1</accession>
<reference evidence="1 2" key="1">
    <citation type="submission" date="2020-12" db="EMBL/GenBank/DDBJ databases">
        <title>FDA dAtabase for Regulatory Grade micrObial Sequences (FDA-ARGOS): Supporting development and validation of Infectious Disease Dx tests.</title>
        <authorList>
            <person name="Nelson B."/>
            <person name="Plummer A."/>
            <person name="Tallon L."/>
            <person name="Sadzewicz L."/>
            <person name="Zhao X."/>
            <person name="Boylan J."/>
            <person name="Ott S."/>
            <person name="Bowen H."/>
            <person name="Vavikolanu K."/>
            <person name="Mehta A."/>
            <person name="Aluvathingal J."/>
            <person name="Nadendla S."/>
            <person name="Myers T."/>
            <person name="Yan Y."/>
            <person name="Sichtig H."/>
        </authorList>
    </citation>
    <scope>NUCLEOTIDE SEQUENCE [LARGE SCALE GENOMIC DNA]</scope>
    <source>
        <strain evidence="1 2">FDAARGOS_923</strain>
    </source>
</reference>